<feature type="binding site" evidence="6">
    <location>
        <position position="60"/>
    </location>
    <ligand>
        <name>S-adenosyl-L-methionine</name>
        <dbReference type="ChEBI" id="CHEBI:59789"/>
    </ligand>
</feature>
<dbReference type="SUPFAM" id="SSF53335">
    <property type="entry name" value="S-adenosyl-L-methionine-dependent methyltransferases"/>
    <property type="match status" value="1"/>
</dbReference>
<dbReference type="InterPro" id="IPR029063">
    <property type="entry name" value="SAM-dependent_MTases_sf"/>
</dbReference>
<keyword evidence="5 6" id="KW-0949">S-adenosyl-L-methionine</keyword>
<dbReference type="RefSeq" id="WP_376919103.1">
    <property type="nucleotide sequence ID" value="NZ_JBHRSW010000006.1"/>
</dbReference>
<comment type="function">
    <text evidence="6">Specifically methylates the N4 position of cytidine in position 1402 (C1402) of 16S rRNA.</text>
</comment>
<dbReference type="EMBL" id="JBHRSW010000006">
    <property type="protein sequence ID" value="MFC3120965.1"/>
    <property type="molecule type" value="Genomic_DNA"/>
</dbReference>
<dbReference type="HAMAP" id="MF_01007">
    <property type="entry name" value="16SrRNA_methyltr_H"/>
    <property type="match status" value="1"/>
</dbReference>
<keyword evidence="6" id="KW-0963">Cytoplasm</keyword>
<evidence type="ECO:0000256" key="1">
    <source>
        <dbReference type="ARBA" id="ARBA00010396"/>
    </source>
</evidence>
<comment type="subcellular location">
    <subcellularLocation>
        <location evidence="6">Cytoplasm</location>
    </subcellularLocation>
</comment>
<dbReference type="EC" id="2.1.1.199" evidence="6"/>
<feature type="binding site" evidence="6">
    <location>
        <position position="85"/>
    </location>
    <ligand>
        <name>S-adenosyl-L-methionine</name>
        <dbReference type="ChEBI" id="CHEBI:59789"/>
    </ligand>
</feature>
<evidence type="ECO:0000256" key="3">
    <source>
        <dbReference type="ARBA" id="ARBA00022603"/>
    </source>
</evidence>
<reference evidence="8" key="1">
    <citation type="journal article" date="2019" name="Int. J. Syst. Evol. Microbiol.">
        <title>The Global Catalogue of Microorganisms (GCM) 10K type strain sequencing project: providing services to taxonomists for standard genome sequencing and annotation.</title>
        <authorList>
            <consortium name="The Broad Institute Genomics Platform"/>
            <consortium name="The Broad Institute Genome Sequencing Center for Infectious Disease"/>
            <person name="Wu L."/>
            <person name="Ma J."/>
        </authorList>
    </citation>
    <scope>NUCLEOTIDE SEQUENCE [LARGE SCALE GENOMIC DNA]</scope>
    <source>
        <strain evidence="8">KCTC 52473</strain>
    </source>
</reference>
<dbReference type="InterPro" id="IPR023397">
    <property type="entry name" value="SAM-dep_MeTrfase_MraW_recog"/>
</dbReference>
<accession>A0ABV7FP99</accession>
<proteinExistence type="inferred from homology"/>
<evidence type="ECO:0000256" key="6">
    <source>
        <dbReference type="HAMAP-Rule" id="MF_01007"/>
    </source>
</evidence>
<dbReference type="PIRSF" id="PIRSF004486">
    <property type="entry name" value="MraW"/>
    <property type="match status" value="1"/>
</dbReference>
<evidence type="ECO:0000256" key="2">
    <source>
        <dbReference type="ARBA" id="ARBA00022552"/>
    </source>
</evidence>
<protein>
    <recommendedName>
        <fullName evidence="6">Ribosomal RNA small subunit methyltransferase H</fullName>
        <ecNumber evidence="6">2.1.1.199</ecNumber>
    </recommendedName>
    <alternativeName>
        <fullName evidence="6">16S rRNA m(4)C1402 methyltransferase</fullName>
    </alternativeName>
    <alternativeName>
        <fullName evidence="6">rRNA (cytosine-N(4)-)-methyltransferase RsmH</fullName>
    </alternativeName>
</protein>
<evidence type="ECO:0000313" key="7">
    <source>
        <dbReference type="EMBL" id="MFC3120965.1"/>
    </source>
</evidence>
<feature type="binding site" evidence="6">
    <location>
        <begin position="40"/>
        <end position="42"/>
    </location>
    <ligand>
        <name>S-adenosyl-L-methionine</name>
        <dbReference type="ChEBI" id="CHEBI:59789"/>
    </ligand>
</feature>
<dbReference type="Gene3D" id="3.40.50.150">
    <property type="entry name" value="Vaccinia Virus protein VP39"/>
    <property type="match status" value="1"/>
</dbReference>
<keyword evidence="2 6" id="KW-0698">rRNA processing</keyword>
<evidence type="ECO:0000256" key="5">
    <source>
        <dbReference type="ARBA" id="ARBA00022691"/>
    </source>
</evidence>
<sequence length="316" mass="35044">MTKGSEQLDYRHTSVLFNESIEALSIKADGIYLDGTFGRGGHSRGILEKLGENGRLIALDRDPDAIKAAETLAEDQRFSIFHTAFANMLDVAESLDLVGKFDGIFLDIGVSSPQLDDASRGFSFMHDGPLDMRMDTTQGISAAEWLNTAELEDISYVLKTYGEEKFGRRIATAVVEARQETPLVTTDDFVKIIDAAVPVKDKFKHPATRSFQGVRIFINRELEQLELALNAACKMLDIGGRLAVISFHSLEDRLVKRFIKQKSQGKSVPSKLPMTQQELDKGKELKALSRAIKASEKEVQANPRSRSAVLRVAEKL</sequence>
<organism evidence="7 8">
    <name type="scientific">Agaribacter flavus</name>
    <dbReference type="NCBI Taxonomy" id="1902781"/>
    <lineage>
        <taxon>Bacteria</taxon>
        <taxon>Pseudomonadati</taxon>
        <taxon>Pseudomonadota</taxon>
        <taxon>Gammaproteobacteria</taxon>
        <taxon>Alteromonadales</taxon>
        <taxon>Alteromonadaceae</taxon>
        <taxon>Agaribacter</taxon>
    </lineage>
</organism>
<dbReference type="Gene3D" id="1.10.150.170">
    <property type="entry name" value="Putative methyltransferase TM0872, insert domain"/>
    <property type="match status" value="1"/>
</dbReference>
<keyword evidence="3 6" id="KW-0489">Methyltransferase</keyword>
<gene>
    <name evidence="6 7" type="primary">rsmH</name>
    <name evidence="7" type="ORF">ACFOHL_05000</name>
</gene>
<dbReference type="PANTHER" id="PTHR11265">
    <property type="entry name" value="S-ADENOSYL-METHYLTRANSFERASE MRAW"/>
    <property type="match status" value="1"/>
</dbReference>
<name>A0ABV7FP99_9ALTE</name>
<dbReference type="GO" id="GO:0008168">
    <property type="term" value="F:methyltransferase activity"/>
    <property type="evidence" value="ECO:0007669"/>
    <property type="project" value="UniProtKB-KW"/>
</dbReference>
<dbReference type="PANTHER" id="PTHR11265:SF0">
    <property type="entry name" value="12S RRNA N4-METHYLCYTIDINE METHYLTRANSFERASE"/>
    <property type="match status" value="1"/>
</dbReference>
<evidence type="ECO:0000256" key="4">
    <source>
        <dbReference type="ARBA" id="ARBA00022679"/>
    </source>
</evidence>
<feature type="binding site" evidence="6">
    <location>
        <position position="107"/>
    </location>
    <ligand>
        <name>S-adenosyl-L-methionine</name>
        <dbReference type="ChEBI" id="CHEBI:59789"/>
    </ligand>
</feature>
<keyword evidence="8" id="KW-1185">Reference proteome</keyword>
<dbReference type="NCBIfam" id="TIGR00006">
    <property type="entry name" value="16S rRNA (cytosine(1402)-N(4))-methyltransferase RsmH"/>
    <property type="match status" value="1"/>
</dbReference>
<dbReference type="Proteomes" id="UP001595478">
    <property type="component" value="Unassembled WGS sequence"/>
</dbReference>
<dbReference type="GO" id="GO:0032259">
    <property type="term" value="P:methylation"/>
    <property type="evidence" value="ECO:0007669"/>
    <property type="project" value="UniProtKB-KW"/>
</dbReference>
<keyword evidence="4 6" id="KW-0808">Transferase</keyword>
<dbReference type="Pfam" id="PF01795">
    <property type="entry name" value="Methyltransf_5"/>
    <property type="match status" value="1"/>
</dbReference>
<comment type="catalytic activity">
    <reaction evidence="6">
        <text>cytidine(1402) in 16S rRNA + S-adenosyl-L-methionine = N(4)-methylcytidine(1402) in 16S rRNA + S-adenosyl-L-homocysteine + H(+)</text>
        <dbReference type="Rhea" id="RHEA:42928"/>
        <dbReference type="Rhea" id="RHEA-COMP:10286"/>
        <dbReference type="Rhea" id="RHEA-COMP:10287"/>
        <dbReference type="ChEBI" id="CHEBI:15378"/>
        <dbReference type="ChEBI" id="CHEBI:57856"/>
        <dbReference type="ChEBI" id="CHEBI:59789"/>
        <dbReference type="ChEBI" id="CHEBI:74506"/>
        <dbReference type="ChEBI" id="CHEBI:82748"/>
        <dbReference type="EC" id="2.1.1.199"/>
    </reaction>
</comment>
<feature type="binding site" evidence="6">
    <location>
        <position position="114"/>
    </location>
    <ligand>
        <name>S-adenosyl-L-methionine</name>
        <dbReference type="ChEBI" id="CHEBI:59789"/>
    </ligand>
</feature>
<comment type="caution">
    <text evidence="7">The sequence shown here is derived from an EMBL/GenBank/DDBJ whole genome shotgun (WGS) entry which is preliminary data.</text>
</comment>
<evidence type="ECO:0000313" key="8">
    <source>
        <dbReference type="Proteomes" id="UP001595478"/>
    </source>
</evidence>
<dbReference type="SUPFAM" id="SSF81799">
    <property type="entry name" value="Putative methyltransferase TM0872, insert domain"/>
    <property type="match status" value="1"/>
</dbReference>
<comment type="similarity">
    <text evidence="1 6">Belongs to the methyltransferase superfamily. RsmH family.</text>
</comment>
<dbReference type="InterPro" id="IPR002903">
    <property type="entry name" value="RsmH"/>
</dbReference>